<accession>A0A1I3D0N6</accession>
<evidence type="ECO:0000313" key="2">
    <source>
        <dbReference type="Proteomes" id="UP000198649"/>
    </source>
</evidence>
<organism evidence="1 2">
    <name type="scientific">Nocardioides psychrotolerans</name>
    <dbReference type="NCBI Taxonomy" id="1005945"/>
    <lineage>
        <taxon>Bacteria</taxon>
        <taxon>Bacillati</taxon>
        <taxon>Actinomycetota</taxon>
        <taxon>Actinomycetes</taxon>
        <taxon>Propionibacteriales</taxon>
        <taxon>Nocardioidaceae</taxon>
        <taxon>Nocardioides</taxon>
    </lineage>
</organism>
<proteinExistence type="predicted"/>
<protein>
    <submittedName>
        <fullName evidence="1">Uncharacterized protein</fullName>
    </submittedName>
</protein>
<dbReference type="STRING" id="1005945.SAMN05216561_102302"/>
<evidence type="ECO:0000313" key="1">
    <source>
        <dbReference type="EMBL" id="SFH80273.1"/>
    </source>
</evidence>
<name>A0A1I3D0N6_9ACTN</name>
<dbReference type="Proteomes" id="UP000198649">
    <property type="component" value="Unassembled WGS sequence"/>
</dbReference>
<dbReference type="AlphaFoldDB" id="A0A1I3D0N6"/>
<dbReference type="OrthoDB" id="9815525at2"/>
<dbReference type="EMBL" id="FOQG01000002">
    <property type="protein sequence ID" value="SFH80273.1"/>
    <property type="molecule type" value="Genomic_DNA"/>
</dbReference>
<reference evidence="1 2" key="1">
    <citation type="submission" date="2016-10" db="EMBL/GenBank/DDBJ databases">
        <authorList>
            <person name="de Groot N.N."/>
        </authorList>
    </citation>
    <scope>NUCLEOTIDE SEQUENCE [LARGE SCALE GENOMIC DNA]</scope>
    <source>
        <strain evidence="1 2">CGMCC 1.11156</strain>
    </source>
</reference>
<sequence>MPVWWAAALALAVWSVASTVIVINSVSYRRVGMPEPLLGRVDTAGRMLSWGLGWTVVVARTSPLRHAGLASTGEQAPTATRDP</sequence>
<keyword evidence="2" id="KW-1185">Reference proteome</keyword>
<gene>
    <name evidence="1" type="ORF">SAMN05216561_102302</name>
</gene>
<dbReference type="RefSeq" id="WP_143099646.1">
    <property type="nucleotide sequence ID" value="NZ_BKAF01000004.1"/>
</dbReference>